<dbReference type="Gene3D" id="1.20.5.170">
    <property type="match status" value="1"/>
</dbReference>
<keyword evidence="5" id="KW-0238">DNA-binding</keyword>
<comment type="similarity">
    <text evidence="3">Belongs to the bZIP family.</text>
</comment>
<evidence type="ECO:0000256" key="1">
    <source>
        <dbReference type="ARBA" id="ARBA00004049"/>
    </source>
</evidence>
<sequence>MEDINHLLDLPSPSNSYQYVYGDAEQYLDTNTSEPQSSVNSPYDLSYAGEFPGSNSYPSPDRDSGSQSPQPAETQAKAPAKRKRENRYKNAPPSVLSRRRAQNRASQRAYRERKDQRIKDLEQMLNDAKSRNDVLSQAYTELHAEYVKLKTSQLSEPQYPAEIQFDPTIGLTNNDRLDMDMYVYSDMNSYSL</sequence>
<keyword evidence="4" id="KW-0805">Transcription regulation</keyword>
<dbReference type="CDD" id="cd14688">
    <property type="entry name" value="bZIP_YAP"/>
    <property type="match status" value="1"/>
</dbReference>
<keyword evidence="6" id="KW-0804">Transcription</keyword>
<evidence type="ECO:0000256" key="8">
    <source>
        <dbReference type="ARBA" id="ARBA00044067"/>
    </source>
</evidence>
<dbReference type="AlphaFoldDB" id="R8BJ08"/>
<dbReference type="Pfam" id="PF00170">
    <property type="entry name" value="bZIP_1"/>
    <property type="match status" value="1"/>
</dbReference>
<evidence type="ECO:0000313" key="11">
    <source>
        <dbReference type="EMBL" id="EON99308.1"/>
    </source>
</evidence>
<dbReference type="RefSeq" id="XP_007915904.1">
    <property type="nucleotide sequence ID" value="XM_007917713.1"/>
</dbReference>
<keyword evidence="12" id="KW-1185">Reference proteome</keyword>
<dbReference type="PANTHER" id="PTHR40621:SF11">
    <property type="entry name" value="TRANSCRIPTION FACTOR KAPC-RELATED"/>
    <property type="match status" value="1"/>
</dbReference>
<accession>R8BJ08</accession>
<feature type="region of interest" description="Disordered" evidence="9">
    <location>
        <begin position="26"/>
        <end position="114"/>
    </location>
</feature>
<gene>
    <name evidence="11" type="ORF">UCRPA7_5166</name>
</gene>
<dbReference type="SUPFAM" id="SSF57959">
    <property type="entry name" value="Leucine zipper domain"/>
    <property type="match status" value="1"/>
</dbReference>
<comment type="function">
    <text evidence="1">Putative transcription factor.</text>
</comment>
<dbReference type="GO" id="GO:0090575">
    <property type="term" value="C:RNA polymerase II transcription regulator complex"/>
    <property type="evidence" value="ECO:0007669"/>
    <property type="project" value="TreeGrafter"/>
</dbReference>
<evidence type="ECO:0000256" key="3">
    <source>
        <dbReference type="ARBA" id="ARBA00007163"/>
    </source>
</evidence>
<proteinExistence type="inferred from homology"/>
<keyword evidence="7" id="KW-0539">Nucleus</keyword>
<dbReference type="GO" id="GO:0001228">
    <property type="term" value="F:DNA-binding transcription activator activity, RNA polymerase II-specific"/>
    <property type="evidence" value="ECO:0007669"/>
    <property type="project" value="TreeGrafter"/>
</dbReference>
<dbReference type="PROSITE" id="PS50217">
    <property type="entry name" value="BZIP"/>
    <property type="match status" value="1"/>
</dbReference>
<feature type="domain" description="BZIP" evidence="10">
    <location>
        <begin position="98"/>
        <end position="150"/>
    </location>
</feature>
<protein>
    <recommendedName>
        <fullName evidence="8">Putative transcription factor kapC</fullName>
    </recommendedName>
</protein>
<evidence type="ECO:0000256" key="5">
    <source>
        <dbReference type="ARBA" id="ARBA00023125"/>
    </source>
</evidence>
<dbReference type="GeneID" id="19325691"/>
<dbReference type="InterPro" id="IPR004827">
    <property type="entry name" value="bZIP"/>
</dbReference>
<evidence type="ECO:0000256" key="9">
    <source>
        <dbReference type="SAM" id="MobiDB-lite"/>
    </source>
</evidence>
<dbReference type="Proteomes" id="UP000014074">
    <property type="component" value="Unassembled WGS sequence"/>
</dbReference>
<dbReference type="InterPro" id="IPR050936">
    <property type="entry name" value="AP-1-like"/>
</dbReference>
<dbReference type="SMART" id="SM00338">
    <property type="entry name" value="BRLZ"/>
    <property type="match status" value="1"/>
</dbReference>
<dbReference type="PANTHER" id="PTHR40621">
    <property type="entry name" value="TRANSCRIPTION FACTOR KAPC-RELATED"/>
    <property type="match status" value="1"/>
</dbReference>
<comment type="subcellular location">
    <subcellularLocation>
        <location evidence="2">Nucleus</location>
    </subcellularLocation>
</comment>
<feature type="compositionally biased region" description="Polar residues" evidence="9">
    <location>
        <begin position="28"/>
        <end position="43"/>
    </location>
</feature>
<evidence type="ECO:0000256" key="7">
    <source>
        <dbReference type="ARBA" id="ARBA00023242"/>
    </source>
</evidence>
<dbReference type="HOGENOM" id="CLU_092127_1_0_1"/>
<evidence type="ECO:0000256" key="6">
    <source>
        <dbReference type="ARBA" id="ARBA00023163"/>
    </source>
</evidence>
<evidence type="ECO:0000313" key="12">
    <source>
        <dbReference type="Proteomes" id="UP000014074"/>
    </source>
</evidence>
<evidence type="ECO:0000256" key="4">
    <source>
        <dbReference type="ARBA" id="ARBA00023015"/>
    </source>
</evidence>
<dbReference type="InterPro" id="IPR046347">
    <property type="entry name" value="bZIP_sf"/>
</dbReference>
<evidence type="ECO:0000259" key="10">
    <source>
        <dbReference type="PROSITE" id="PS50217"/>
    </source>
</evidence>
<evidence type="ECO:0000256" key="2">
    <source>
        <dbReference type="ARBA" id="ARBA00004123"/>
    </source>
</evidence>
<organism evidence="11 12">
    <name type="scientific">Phaeoacremonium minimum (strain UCR-PA7)</name>
    <name type="common">Esca disease fungus</name>
    <name type="synonym">Togninia minima</name>
    <dbReference type="NCBI Taxonomy" id="1286976"/>
    <lineage>
        <taxon>Eukaryota</taxon>
        <taxon>Fungi</taxon>
        <taxon>Dikarya</taxon>
        <taxon>Ascomycota</taxon>
        <taxon>Pezizomycotina</taxon>
        <taxon>Sordariomycetes</taxon>
        <taxon>Sordariomycetidae</taxon>
        <taxon>Togniniales</taxon>
        <taxon>Togniniaceae</taxon>
        <taxon>Phaeoacremonium</taxon>
    </lineage>
</organism>
<dbReference type="GO" id="GO:0000976">
    <property type="term" value="F:transcription cis-regulatory region binding"/>
    <property type="evidence" value="ECO:0007669"/>
    <property type="project" value="InterPro"/>
</dbReference>
<reference evidence="12" key="1">
    <citation type="journal article" date="2013" name="Genome Announc.">
        <title>Draft genome sequence of the ascomycete Phaeoacremonium aleophilum strain UCR-PA7, a causal agent of the esca disease complex in grapevines.</title>
        <authorList>
            <person name="Blanco-Ulate B."/>
            <person name="Rolshausen P."/>
            <person name="Cantu D."/>
        </authorList>
    </citation>
    <scope>NUCLEOTIDE SEQUENCE [LARGE SCALE GENOMIC DNA]</scope>
    <source>
        <strain evidence="12">UCR-PA7</strain>
    </source>
</reference>
<dbReference type="eggNOG" id="ENOG502S175">
    <property type="taxonomic scope" value="Eukaryota"/>
</dbReference>
<name>R8BJ08_PHAM7</name>
<dbReference type="OrthoDB" id="2593073at2759"/>
<dbReference type="EMBL" id="KB933173">
    <property type="protein sequence ID" value="EON99308.1"/>
    <property type="molecule type" value="Genomic_DNA"/>
</dbReference>
<dbReference type="PROSITE" id="PS00036">
    <property type="entry name" value="BZIP_BASIC"/>
    <property type="match status" value="1"/>
</dbReference>
<dbReference type="KEGG" id="tmn:UCRPA7_5166"/>